<organism evidence="2 3">
    <name type="scientific">Lishizhenia tianjinensis</name>
    <dbReference type="NCBI Taxonomy" id="477690"/>
    <lineage>
        <taxon>Bacteria</taxon>
        <taxon>Pseudomonadati</taxon>
        <taxon>Bacteroidota</taxon>
        <taxon>Flavobacteriia</taxon>
        <taxon>Flavobacteriales</taxon>
        <taxon>Crocinitomicaceae</taxon>
        <taxon>Lishizhenia</taxon>
    </lineage>
</organism>
<name>A0A1I6ZNC5_9FLAO</name>
<dbReference type="Proteomes" id="UP000236454">
    <property type="component" value="Unassembled WGS sequence"/>
</dbReference>
<evidence type="ECO:0008006" key="4">
    <source>
        <dbReference type="Google" id="ProtNLM"/>
    </source>
</evidence>
<feature type="transmembrane region" description="Helical" evidence="1">
    <location>
        <begin position="412"/>
        <end position="431"/>
    </location>
</feature>
<feature type="transmembrane region" description="Helical" evidence="1">
    <location>
        <begin position="48"/>
        <end position="68"/>
    </location>
</feature>
<proteinExistence type="predicted"/>
<dbReference type="EMBL" id="FPAS01000002">
    <property type="protein sequence ID" value="SFT64137.1"/>
    <property type="molecule type" value="Genomic_DNA"/>
</dbReference>
<feature type="transmembrane region" description="Helical" evidence="1">
    <location>
        <begin position="342"/>
        <end position="361"/>
    </location>
</feature>
<feature type="transmembrane region" description="Helical" evidence="1">
    <location>
        <begin position="142"/>
        <end position="161"/>
    </location>
</feature>
<keyword evidence="1" id="KW-0812">Transmembrane</keyword>
<protein>
    <recommendedName>
        <fullName evidence="4">4-amino-4-deoxy-L-arabinose transferase</fullName>
    </recommendedName>
</protein>
<feature type="transmembrane region" description="Helical" evidence="1">
    <location>
        <begin position="269"/>
        <end position="290"/>
    </location>
</feature>
<dbReference type="AlphaFoldDB" id="A0A1I6ZNC5"/>
<feature type="transmembrane region" description="Helical" evidence="1">
    <location>
        <begin position="227"/>
        <end position="249"/>
    </location>
</feature>
<gene>
    <name evidence="2" type="ORF">SAMN05216474_1497</name>
</gene>
<evidence type="ECO:0000256" key="1">
    <source>
        <dbReference type="SAM" id="Phobius"/>
    </source>
</evidence>
<feature type="transmembrane region" description="Helical" evidence="1">
    <location>
        <begin position="373"/>
        <end position="392"/>
    </location>
</feature>
<keyword evidence="1" id="KW-1133">Transmembrane helix</keyword>
<feature type="transmembrane region" description="Helical" evidence="1">
    <location>
        <begin position="173"/>
        <end position="191"/>
    </location>
</feature>
<dbReference type="STRING" id="477690.SAMN05216474_1497"/>
<evidence type="ECO:0000313" key="2">
    <source>
        <dbReference type="EMBL" id="SFT64137.1"/>
    </source>
</evidence>
<reference evidence="2 3" key="1">
    <citation type="submission" date="2016-10" db="EMBL/GenBank/DDBJ databases">
        <authorList>
            <person name="de Groot N.N."/>
        </authorList>
    </citation>
    <scope>NUCLEOTIDE SEQUENCE [LARGE SCALE GENOMIC DNA]</scope>
    <source>
        <strain evidence="2 3">CGMCC 1.7005</strain>
    </source>
</reference>
<accession>A0A1I6ZNC5</accession>
<evidence type="ECO:0000313" key="3">
    <source>
        <dbReference type="Proteomes" id="UP000236454"/>
    </source>
</evidence>
<keyword evidence="3" id="KW-1185">Reference proteome</keyword>
<keyword evidence="1" id="KW-0472">Membrane</keyword>
<sequence>MILKKRTSIGESFFLLLNSEMKNADVRNKYYFSFRCLIEMKGIFAKQIVYPVLALVIGLVLVQMRVLGWDLSRIPGDLGDARFNMYLLEHAYQFSTGQWAEYWNAGFFYPAANAISFSDNLLGSSPIYIIGRWLGLSREGAFQFWIVILAILNFVCAYLFLKKVSKRADLSALGAYIFAFSIVLFSQMYHVQTMPRFPFPLMLMFAYMFHQKGERKYFVLTVWMLVWQFYCGVYLGFFALFILGVYILVNVFLHPAYYKAFYKEKANLLYILLHAALQGVAMAVLMYPYFLRSRGTEPYTLERILATVPRPASYFYSIEGTLLWKFLSDVGNGWEWSYTQTLFTGGVASLSIVALLVLWLIKKEVRKEFWSKRNRAFLITAILTFIFFIKIGDHSLYALIKGIPGFGALRSLDRMINLELLFIALAFVYIAKKYLFRKERFWMFALAMTILGVDNYKEDVGGMTIGKFESQERVNIVLAKMSDFSKEDILCYQPDTLTDNCIYYQLDAMQAAQEKGVKSVNGYSATSPYGFDMFWRELNDAGRRKWMEMSGADTTHVVVVH</sequence>